<sequence length="435" mass="46134">MVIGLVVHAVHRQRFADAALTVDGVELVWAVYQHDEEIRELVGGLLRDTRLDGLLLGLLPYAHSRDLLPPALPVAVVRSAALDLALAWAKAGGNGWPATPVSIDTFDQEIVDEVADALGLDRSAIAAMPFDPARPIDEIVAFHRRWLAKTGASYLITGRTAVAAALGRETNVLHAASTPETIRAGLHELVLRARERQRFATGLFVLGPPGSSEVPVAIGSDRARVGLQHLLLHTPEFADAWIDQRGHRALLAFAPASLFEAATRQWIGLPVLAEARDQLGVRVVAGFGIGASARQSVELAEQAAARAEQEQGSVAYLFTDDGVTIGPIGAAGAPPPLMWTHREHGGLEDLAGRAGLSPATLSRLAAVERGLGGRLLSPGELARALGITDPSGRRLIRKLTDAGLVIEGGSTQVTRKGRPARLYRLAITSALEAAE</sequence>
<reference evidence="2 3" key="1">
    <citation type="submission" date="2021-01" db="EMBL/GenBank/DDBJ databases">
        <title>Whole genome shotgun sequence of Actinoplanes durhamensis NBRC 14914.</title>
        <authorList>
            <person name="Komaki H."/>
            <person name="Tamura T."/>
        </authorList>
    </citation>
    <scope>NUCLEOTIDE SEQUENCE [LARGE SCALE GENOMIC DNA]</scope>
    <source>
        <strain evidence="2 3">NBRC 14914</strain>
    </source>
</reference>
<protein>
    <recommendedName>
        <fullName evidence="1">HTH marR-type domain-containing protein</fullName>
    </recommendedName>
</protein>
<feature type="domain" description="HTH marR-type" evidence="1">
    <location>
        <begin position="355"/>
        <end position="406"/>
    </location>
</feature>
<dbReference type="SUPFAM" id="SSF46785">
    <property type="entry name" value="Winged helix' DNA-binding domain"/>
    <property type="match status" value="1"/>
</dbReference>
<dbReference type="Proteomes" id="UP000637628">
    <property type="component" value="Unassembled WGS sequence"/>
</dbReference>
<comment type="caution">
    <text evidence="2">The sequence shown here is derived from an EMBL/GenBank/DDBJ whole genome shotgun (WGS) entry which is preliminary data.</text>
</comment>
<name>A0ABQ3ZC14_9ACTN</name>
<proteinExistence type="predicted"/>
<keyword evidence="3" id="KW-1185">Reference proteome</keyword>
<dbReference type="EMBL" id="BOML01000077">
    <property type="protein sequence ID" value="GIE07326.1"/>
    <property type="molecule type" value="Genomic_DNA"/>
</dbReference>
<organism evidence="2 3">
    <name type="scientific">Paractinoplanes durhamensis</name>
    <dbReference type="NCBI Taxonomy" id="113563"/>
    <lineage>
        <taxon>Bacteria</taxon>
        <taxon>Bacillati</taxon>
        <taxon>Actinomycetota</taxon>
        <taxon>Actinomycetes</taxon>
        <taxon>Micromonosporales</taxon>
        <taxon>Micromonosporaceae</taxon>
        <taxon>Paractinoplanes</taxon>
    </lineage>
</organism>
<dbReference type="Gene3D" id="1.10.10.10">
    <property type="entry name" value="Winged helix-like DNA-binding domain superfamily/Winged helix DNA-binding domain"/>
    <property type="match status" value="1"/>
</dbReference>
<dbReference type="InterPro" id="IPR036388">
    <property type="entry name" value="WH-like_DNA-bd_sf"/>
</dbReference>
<evidence type="ECO:0000259" key="1">
    <source>
        <dbReference type="Pfam" id="PF12802"/>
    </source>
</evidence>
<accession>A0ABQ3ZC14</accession>
<dbReference type="RefSeq" id="WP_203735171.1">
    <property type="nucleotide sequence ID" value="NZ_BAAATX010000061.1"/>
</dbReference>
<evidence type="ECO:0000313" key="2">
    <source>
        <dbReference type="EMBL" id="GIE07326.1"/>
    </source>
</evidence>
<dbReference type="InterPro" id="IPR036390">
    <property type="entry name" value="WH_DNA-bd_sf"/>
</dbReference>
<dbReference type="InterPro" id="IPR000835">
    <property type="entry name" value="HTH_MarR-typ"/>
</dbReference>
<evidence type="ECO:0000313" key="3">
    <source>
        <dbReference type="Proteomes" id="UP000637628"/>
    </source>
</evidence>
<dbReference type="InterPro" id="IPR011991">
    <property type="entry name" value="ArsR-like_HTH"/>
</dbReference>
<gene>
    <name evidence="2" type="ORF">Adu01nite_86760</name>
</gene>
<dbReference type="CDD" id="cd00090">
    <property type="entry name" value="HTH_ARSR"/>
    <property type="match status" value="1"/>
</dbReference>
<dbReference type="Pfam" id="PF12802">
    <property type="entry name" value="MarR_2"/>
    <property type="match status" value="1"/>
</dbReference>